<comment type="caution">
    <text evidence="1">The sequence shown here is derived from an EMBL/GenBank/DDBJ whole genome shotgun (WGS) entry which is preliminary data.</text>
</comment>
<dbReference type="InterPro" id="IPR003477">
    <property type="entry name" value="PemK-like"/>
</dbReference>
<reference evidence="1" key="2">
    <citation type="submission" date="2021-08" db="EMBL/GenBank/DDBJ databases">
        <authorList>
            <person name="Tani A."/>
            <person name="Ola A."/>
            <person name="Ogura Y."/>
            <person name="Katsura K."/>
            <person name="Hayashi T."/>
        </authorList>
    </citation>
    <scope>NUCLEOTIDE SEQUENCE</scope>
    <source>
        <strain evidence="1">NBRC 15689</strain>
    </source>
</reference>
<dbReference type="SUPFAM" id="SSF50118">
    <property type="entry name" value="Cell growth inhibitor/plasmid maintenance toxic component"/>
    <property type="match status" value="1"/>
</dbReference>
<dbReference type="Pfam" id="PF02452">
    <property type="entry name" value="PemK_toxin"/>
    <property type="match status" value="1"/>
</dbReference>
<proteinExistence type="predicted"/>
<dbReference type="RefSeq" id="WP_238314506.1">
    <property type="nucleotide sequence ID" value="NZ_BPQV01000017.1"/>
</dbReference>
<accession>A0ABQ4TFA3</accession>
<keyword evidence="2" id="KW-1185">Reference proteome</keyword>
<sequence length="114" mass="12276">MAPDDAPLQPGDLILVELGPVRGTEQDGRRPVLVVSEALMNSATRRVIGCPITRNVDPWPTKVMLPAGTGTAGAVLTDQVRSIDQRARILRRLGVVPDSVLIEVRHQIAKLIGL</sequence>
<evidence type="ECO:0000313" key="1">
    <source>
        <dbReference type="EMBL" id="GJE29600.1"/>
    </source>
</evidence>
<organism evidence="1 2">
    <name type="scientific">Methylobacterium organophilum</name>
    <dbReference type="NCBI Taxonomy" id="410"/>
    <lineage>
        <taxon>Bacteria</taxon>
        <taxon>Pseudomonadati</taxon>
        <taxon>Pseudomonadota</taxon>
        <taxon>Alphaproteobacteria</taxon>
        <taxon>Hyphomicrobiales</taxon>
        <taxon>Methylobacteriaceae</taxon>
        <taxon>Methylobacterium</taxon>
    </lineage>
</organism>
<protein>
    <submittedName>
        <fullName evidence="1">Endoribonuclease toxin MazF</fullName>
    </submittedName>
</protein>
<dbReference type="PANTHER" id="PTHR33988">
    <property type="entry name" value="ENDORIBONUCLEASE MAZF-RELATED"/>
    <property type="match status" value="1"/>
</dbReference>
<dbReference type="EMBL" id="BPQV01000017">
    <property type="protein sequence ID" value="GJE29600.1"/>
    <property type="molecule type" value="Genomic_DNA"/>
</dbReference>
<dbReference type="Proteomes" id="UP001055156">
    <property type="component" value="Unassembled WGS sequence"/>
</dbReference>
<dbReference type="InterPro" id="IPR011067">
    <property type="entry name" value="Plasmid_toxin/cell-grow_inhib"/>
</dbReference>
<reference evidence="1" key="1">
    <citation type="journal article" date="2021" name="Front. Microbiol.">
        <title>Comprehensive Comparative Genomics and Phenotyping of Methylobacterium Species.</title>
        <authorList>
            <person name="Alessa O."/>
            <person name="Ogura Y."/>
            <person name="Fujitani Y."/>
            <person name="Takami H."/>
            <person name="Hayashi T."/>
            <person name="Sahin N."/>
            <person name="Tani A."/>
        </authorList>
    </citation>
    <scope>NUCLEOTIDE SEQUENCE</scope>
    <source>
        <strain evidence="1">NBRC 15689</strain>
    </source>
</reference>
<gene>
    <name evidence="1" type="primary">mazF</name>
    <name evidence="1" type="ORF">LKMONMHP_4482</name>
</gene>
<dbReference type="PANTHER" id="PTHR33988:SF3">
    <property type="entry name" value="ENDORIBONUCLEASE TOXIN CHPB-RELATED"/>
    <property type="match status" value="1"/>
</dbReference>
<name>A0ABQ4TFA3_METOR</name>
<dbReference type="Gene3D" id="2.30.30.110">
    <property type="match status" value="1"/>
</dbReference>
<evidence type="ECO:0000313" key="2">
    <source>
        <dbReference type="Proteomes" id="UP001055156"/>
    </source>
</evidence>